<comment type="caution">
    <text evidence="8">The sequence shown here is derived from an EMBL/GenBank/DDBJ whole genome shotgun (WGS) entry which is preliminary data.</text>
</comment>
<dbReference type="Gene3D" id="1.10.760.10">
    <property type="entry name" value="Cytochrome c-like domain"/>
    <property type="match status" value="1"/>
</dbReference>
<keyword evidence="2 6" id="KW-0349">Heme</keyword>
<evidence type="ECO:0000256" key="6">
    <source>
        <dbReference type="PROSITE-ProRule" id="PRU00433"/>
    </source>
</evidence>
<name>A0A418XPN5_9PSED</name>
<dbReference type="Proteomes" id="UP000284021">
    <property type="component" value="Unassembled WGS sequence"/>
</dbReference>
<dbReference type="GO" id="GO:0020037">
    <property type="term" value="F:heme binding"/>
    <property type="evidence" value="ECO:0007669"/>
    <property type="project" value="InterPro"/>
</dbReference>
<dbReference type="PROSITE" id="PS51007">
    <property type="entry name" value="CYTC"/>
    <property type="match status" value="1"/>
</dbReference>
<feature type="domain" description="Cytochrome c" evidence="7">
    <location>
        <begin position="16"/>
        <end position="117"/>
    </location>
</feature>
<dbReference type="InterPro" id="IPR002327">
    <property type="entry name" value="Cyt_c_1A/1B"/>
</dbReference>
<evidence type="ECO:0000313" key="9">
    <source>
        <dbReference type="Proteomes" id="UP000284021"/>
    </source>
</evidence>
<dbReference type="PANTHER" id="PTHR11961">
    <property type="entry name" value="CYTOCHROME C"/>
    <property type="match status" value="1"/>
</dbReference>
<evidence type="ECO:0000259" key="7">
    <source>
        <dbReference type="PROSITE" id="PS51007"/>
    </source>
</evidence>
<keyword evidence="3 6" id="KW-0479">Metal-binding</keyword>
<evidence type="ECO:0000256" key="5">
    <source>
        <dbReference type="ARBA" id="ARBA00023004"/>
    </source>
</evidence>
<gene>
    <name evidence="8" type="ORF">D3879_10470</name>
</gene>
<evidence type="ECO:0000256" key="2">
    <source>
        <dbReference type="ARBA" id="ARBA00022617"/>
    </source>
</evidence>
<dbReference type="Pfam" id="PF00034">
    <property type="entry name" value="Cytochrom_C"/>
    <property type="match status" value="1"/>
</dbReference>
<dbReference type="GO" id="GO:0009055">
    <property type="term" value="F:electron transfer activity"/>
    <property type="evidence" value="ECO:0007669"/>
    <property type="project" value="InterPro"/>
</dbReference>
<proteinExistence type="predicted"/>
<keyword evidence="9" id="KW-1185">Reference proteome</keyword>
<evidence type="ECO:0000256" key="1">
    <source>
        <dbReference type="ARBA" id="ARBA00022448"/>
    </source>
</evidence>
<dbReference type="AlphaFoldDB" id="A0A418XPN5"/>
<dbReference type="GO" id="GO:0046872">
    <property type="term" value="F:metal ion binding"/>
    <property type="evidence" value="ECO:0007669"/>
    <property type="project" value="UniProtKB-KW"/>
</dbReference>
<accession>A0A418XPN5</accession>
<dbReference type="PRINTS" id="PR00604">
    <property type="entry name" value="CYTCHRMECIAB"/>
</dbReference>
<keyword evidence="5 6" id="KW-0408">Iron</keyword>
<evidence type="ECO:0000256" key="3">
    <source>
        <dbReference type="ARBA" id="ARBA00022723"/>
    </source>
</evidence>
<dbReference type="OrthoDB" id="9805828at2"/>
<dbReference type="SUPFAM" id="SSF46626">
    <property type="entry name" value="Cytochrome c"/>
    <property type="match status" value="1"/>
</dbReference>
<dbReference type="InterPro" id="IPR009056">
    <property type="entry name" value="Cyt_c-like_dom"/>
</dbReference>
<dbReference type="EMBL" id="QYUR01000002">
    <property type="protein sequence ID" value="RJG14395.1"/>
    <property type="molecule type" value="Genomic_DNA"/>
</dbReference>
<keyword evidence="4" id="KW-0249">Electron transport</keyword>
<reference evidence="8 9" key="1">
    <citation type="submission" date="2018-09" db="EMBL/GenBank/DDBJ databases">
        <authorList>
            <person name="Zhu H."/>
        </authorList>
    </citation>
    <scope>NUCLEOTIDE SEQUENCE [LARGE SCALE GENOMIC DNA]</scope>
    <source>
        <strain evidence="8 9">K1S02-6</strain>
    </source>
</reference>
<dbReference type="InterPro" id="IPR036909">
    <property type="entry name" value="Cyt_c-like_dom_sf"/>
</dbReference>
<sequence length="117" mass="12456">MFIATTNLHIGPSTAQDAVSGGGVFKQRCATCHSINPDKPSTMGPNLAGILGRKAGTVPGFAYSNAIRNSEIVWSSADLDIFIKSPQKFVKGTKMFAPGISDARVRANLITYLETLK</sequence>
<organism evidence="8 9">
    <name type="scientific">Pseudomonas cavernicola</name>
    <dbReference type="NCBI Taxonomy" id="2320866"/>
    <lineage>
        <taxon>Bacteria</taxon>
        <taxon>Pseudomonadati</taxon>
        <taxon>Pseudomonadota</taxon>
        <taxon>Gammaproteobacteria</taxon>
        <taxon>Pseudomonadales</taxon>
        <taxon>Pseudomonadaceae</taxon>
        <taxon>Pseudomonas</taxon>
    </lineage>
</organism>
<keyword evidence="1" id="KW-0813">Transport</keyword>
<evidence type="ECO:0000313" key="8">
    <source>
        <dbReference type="EMBL" id="RJG14395.1"/>
    </source>
</evidence>
<evidence type="ECO:0000256" key="4">
    <source>
        <dbReference type="ARBA" id="ARBA00022982"/>
    </source>
</evidence>
<protein>
    <submittedName>
        <fullName evidence="8">Cytochrome c family protein</fullName>
    </submittedName>
</protein>